<sequence>MRGWLRRGRHRPPRGPLGYWRIIDGRQVRMVRPVRGTMRTIAADGWCVPCSTAGRCDLDLACGRLG</sequence>
<gene>
    <name evidence="1" type="ORF">CRB2_80</name>
</gene>
<keyword evidence="2" id="KW-1185">Reference proteome</keyword>
<accession>A0A455LM38</accession>
<dbReference type="Proteomes" id="UP000292006">
    <property type="component" value="Segment"/>
</dbReference>
<protein>
    <submittedName>
        <fullName evidence="1">Uncharacterized protein</fullName>
    </submittedName>
</protein>
<evidence type="ECO:0000313" key="2">
    <source>
        <dbReference type="Proteomes" id="UP000292006"/>
    </source>
</evidence>
<reference evidence="1 2" key="1">
    <citation type="journal article" date="2019" name="PLoS ONE">
        <title>Mycobacteriophage CRB2 defines a new subcluster in mycobacteriophage classification.</title>
        <authorList>
            <person name="Suarez C.A."/>
            <person name="Franceschelli J.J."/>
            <person name="Morbidoni H.R."/>
        </authorList>
    </citation>
    <scope>NUCLEOTIDE SEQUENCE [LARGE SCALE GENOMIC DNA]</scope>
</reference>
<dbReference type="EMBL" id="MK059749">
    <property type="protein sequence ID" value="AYP70066.1"/>
    <property type="molecule type" value="Genomic_DNA"/>
</dbReference>
<evidence type="ECO:0000313" key="1">
    <source>
        <dbReference type="EMBL" id="AYP70066.1"/>
    </source>
</evidence>
<proteinExistence type="predicted"/>
<organism evidence="1 2">
    <name type="scientific">Mycobacterium phage CRB2</name>
    <dbReference type="NCBI Taxonomy" id="2483623"/>
    <lineage>
        <taxon>Viruses</taxon>
        <taxon>Duplodnaviria</taxon>
        <taxon>Heunggongvirae</taxon>
        <taxon>Uroviricota</taxon>
        <taxon>Caudoviricetes</taxon>
        <taxon>Bclasvirinae</taxon>
        <taxon>Quesadillavirus</taxon>
        <taxon>Quesadillavirus CRB2</taxon>
    </lineage>
</organism>
<name>A0A455LM38_9CAUD</name>